<sequence length="82" mass="9432">MSPTTRLLFNGQMTSIHYYEIFSRHSESFSSVVLTGEKFGNIQAQISEAPESIYLLNWPLLPWDIIDDDEEEIKVTDKHVGD</sequence>
<name>A0A5N6RHA3_9ROSI</name>
<evidence type="ECO:0000313" key="1">
    <source>
        <dbReference type="EMBL" id="KAE8098423.1"/>
    </source>
</evidence>
<keyword evidence="2" id="KW-1185">Reference proteome</keyword>
<reference evidence="1 2" key="1">
    <citation type="submission" date="2019-06" db="EMBL/GenBank/DDBJ databases">
        <title>A chromosomal-level reference genome of Carpinus fangiana (Coryloideae, Betulaceae).</title>
        <authorList>
            <person name="Yang X."/>
            <person name="Wang Z."/>
            <person name="Zhang L."/>
            <person name="Hao G."/>
            <person name="Liu J."/>
            <person name="Yang Y."/>
        </authorList>
    </citation>
    <scope>NUCLEOTIDE SEQUENCE [LARGE SCALE GENOMIC DNA]</scope>
    <source>
        <strain evidence="1">Cfa_2016G</strain>
        <tissue evidence="1">Leaf</tissue>
    </source>
</reference>
<organism evidence="1 2">
    <name type="scientific">Carpinus fangiana</name>
    <dbReference type="NCBI Taxonomy" id="176857"/>
    <lineage>
        <taxon>Eukaryota</taxon>
        <taxon>Viridiplantae</taxon>
        <taxon>Streptophyta</taxon>
        <taxon>Embryophyta</taxon>
        <taxon>Tracheophyta</taxon>
        <taxon>Spermatophyta</taxon>
        <taxon>Magnoliopsida</taxon>
        <taxon>eudicotyledons</taxon>
        <taxon>Gunneridae</taxon>
        <taxon>Pentapetalae</taxon>
        <taxon>rosids</taxon>
        <taxon>fabids</taxon>
        <taxon>Fagales</taxon>
        <taxon>Betulaceae</taxon>
        <taxon>Carpinus</taxon>
    </lineage>
</organism>
<dbReference type="AlphaFoldDB" id="A0A5N6RHA3"/>
<dbReference type="EMBL" id="CM017327">
    <property type="protein sequence ID" value="KAE8098423.1"/>
    <property type="molecule type" value="Genomic_DNA"/>
</dbReference>
<evidence type="ECO:0000313" key="2">
    <source>
        <dbReference type="Proteomes" id="UP000327013"/>
    </source>
</evidence>
<proteinExistence type="predicted"/>
<protein>
    <submittedName>
        <fullName evidence="1">Uncharacterized protein</fullName>
    </submittedName>
</protein>
<gene>
    <name evidence="1" type="ORF">FH972_016489</name>
</gene>
<accession>A0A5N6RHA3</accession>
<dbReference type="Proteomes" id="UP000327013">
    <property type="component" value="Chromosome 7"/>
</dbReference>